<dbReference type="AlphaFoldDB" id="A0A1F4VDH0"/>
<name>A0A1F4VDH0_UNCKA</name>
<feature type="transmembrane region" description="Helical" evidence="1">
    <location>
        <begin position="33"/>
        <end position="51"/>
    </location>
</feature>
<feature type="transmembrane region" description="Helical" evidence="1">
    <location>
        <begin position="63"/>
        <end position="82"/>
    </location>
</feature>
<dbReference type="EMBL" id="MEVI01000003">
    <property type="protein sequence ID" value="OGC54998.1"/>
    <property type="molecule type" value="Genomic_DNA"/>
</dbReference>
<protein>
    <submittedName>
        <fullName evidence="2">Uncharacterized protein</fullName>
    </submittedName>
</protein>
<proteinExistence type="predicted"/>
<feature type="transmembrane region" description="Helical" evidence="1">
    <location>
        <begin position="7"/>
        <end position="27"/>
    </location>
</feature>
<organism evidence="2 3">
    <name type="scientific">candidate division WWE3 bacterium RIFCSPLOWO2_01_FULL_41_18</name>
    <dbReference type="NCBI Taxonomy" id="1802625"/>
    <lineage>
        <taxon>Bacteria</taxon>
        <taxon>Katanobacteria</taxon>
    </lineage>
</organism>
<sequence length="84" mass="9989">MEEKKHISHLIFLFVGLSVSFLFFFLFRFNLRYQFFSVLAGVSYYVLWAFVHHYLEDRLTFQIILEYVLIGGIVTLLFAMVLGI</sequence>
<accession>A0A1F4VDH0</accession>
<keyword evidence="1" id="KW-0472">Membrane</keyword>
<dbReference type="Proteomes" id="UP000176504">
    <property type="component" value="Unassembled WGS sequence"/>
</dbReference>
<keyword evidence="1" id="KW-1133">Transmembrane helix</keyword>
<evidence type="ECO:0000256" key="1">
    <source>
        <dbReference type="SAM" id="Phobius"/>
    </source>
</evidence>
<gene>
    <name evidence="2" type="ORF">A3A78_03385</name>
</gene>
<evidence type="ECO:0000313" key="3">
    <source>
        <dbReference type="Proteomes" id="UP000176504"/>
    </source>
</evidence>
<reference evidence="2 3" key="1">
    <citation type="journal article" date="2016" name="Nat. Commun.">
        <title>Thousands of microbial genomes shed light on interconnected biogeochemical processes in an aquifer system.</title>
        <authorList>
            <person name="Anantharaman K."/>
            <person name="Brown C.T."/>
            <person name="Hug L.A."/>
            <person name="Sharon I."/>
            <person name="Castelle C.J."/>
            <person name="Probst A.J."/>
            <person name="Thomas B.C."/>
            <person name="Singh A."/>
            <person name="Wilkins M.J."/>
            <person name="Karaoz U."/>
            <person name="Brodie E.L."/>
            <person name="Williams K.H."/>
            <person name="Hubbard S.S."/>
            <person name="Banfield J.F."/>
        </authorList>
    </citation>
    <scope>NUCLEOTIDE SEQUENCE [LARGE SCALE GENOMIC DNA]</scope>
</reference>
<comment type="caution">
    <text evidence="2">The sequence shown here is derived from an EMBL/GenBank/DDBJ whole genome shotgun (WGS) entry which is preliminary data.</text>
</comment>
<keyword evidence="1" id="KW-0812">Transmembrane</keyword>
<evidence type="ECO:0000313" key="2">
    <source>
        <dbReference type="EMBL" id="OGC54998.1"/>
    </source>
</evidence>